<reference evidence="1 2" key="1">
    <citation type="submission" date="2016-10" db="EMBL/GenBank/DDBJ databases">
        <authorList>
            <person name="de Groot N.N."/>
        </authorList>
    </citation>
    <scope>NUCLEOTIDE SEQUENCE [LARGE SCALE GENOMIC DNA]</scope>
    <source>
        <strain evidence="1 2">CGMCC 1.7059</strain>
    </source>
</reference>
<organism evidence="1 2">
    <name type="scientific">Marinobacter mobilis</name>
    <dbReference type="NCBI Taxonomy" id="488533"/>
    <lineage>
        <taxon>Bacteria</taxon>
        <taxon>Pseudomonadati</taxon>
        <taxon>Pseudomonadota</taxon>
        <taxon>Gammaproteobacteria</taxon>
        <taxon>Pseudomonadales</taxon>
        <taxon>Marinobacteraceae</taxon>
        <taxon>Marinobacter</taxon>
    </lineage>
</organism>
<name>A0A1H2ZZE9_9GAMM</name>
<dbReference type="Pfam" id="PF07273">
    <property type="entry name" value="DUF1439"/>
    <property type="match status" value="1"/>
</dbReference>
<dbReference type="OrthoDB" id="6398264at2"/>
<dbReference type="Proteomes" id="UP000199675">
    <property type="component" value="Unassembled WGS sequence"/>
</dbReference>
<sequence length="184" mass="20370">MYRTVIMFLLALSLTGCAGLSPYSISENTLENHLMDAIADFDRQQLQSGSPLSVALKDADITLGPDGRDVAVIDVSGEVALNILMARLPVNIALKVEGSPVYDHEDRAVYIRRLQLLDSRVESSLYNQDLTPLTENVMRSLSQLLETFPVYRLDESDPTQALFGLVPMDIRVAPGRLEFVMADE</sequence>
<evidence type="ECO:0000313" key="2">
    <source>
        <dbReference type="Proteomes" id="UP000199675"/>
    </source>
</evidence>
<keyword evidence="2" id="KW-1185">Reference proteome</keyword>
<evidence type="ECO:0000313" key="1">
    <source>
        <dbReference type="EMBL" id="SDX22746.1"/>
    </source>
</evidence>
<dbReference type="EMBL" id="FNNE01000007">
    <property type="protein sequence ID" value="SDX22746.1"/>
    <property type="molecule type" value="Genomic_DNA"/>
</dbReference>
<dbReference type="AlphaFoldDB" id="A0A1H2ZZE9"/>
<proteinExistence type="predicted"/>
<accession>A0A1H2ZZE9</accession>
<evidence type="ECO:0008006" key="3">
    <source>
        <dbReference type="Google" id="ProtNLM"/>
    </source>
</evidence>
<protein>
    <recommendedName>
        <fullName evidence="3">Lipoprotein</fullName>
    </recommendedName>
</protein>
<dbReference type="RefSeq" id="WP_091814505.1">
    <property type="nucleotide sequence ID" value="NZ_FNNE01000007.1"/>
</dbReference>
<dbReference type="InterPro" id="IPR010835">
    <property type="entry name" value="DUF1439"/>
</dbReference>
<dbReference type="STRING" id="488533.SAMN04487960_107135"/>
<gene>
    <name evidence="1" type="ORF">SAMN04487960_107135</name>
</gene>
<dbReference type="Gene3D" id="3.15.10.40">
    <property type="entry name" value="Uncharacterised protein PF07273, DUF1439"/>
    <property type="match status" value="1"/>
</dbReference>
<dbReference type="PROSITE" id="PS51257">
    <property type="entry name" value="PROKAR_LIPOPROTEIN"/>
    <property type="match status" value="1"/>
</dbReference>